<dbReference type="PROSITE" id="PS50146">
    <property type="entry name" value="DAGK"/>
    <property type="match status" value="1"/>
</dbReference>
<keyword evidence="2" id="KW-0418">Kinase</keyword>
<gene>
    <name evidence="2" type="ORF">SAMN05216495_11061</name>
</gene>
<dbReference type="InterPro" id="IPR016064">
    <property type="entry name" value="NAD/diacylglycerol_kinase_sf"/>
</dbReference>
<dbReference type="Proteomes" id="UP000182379">
    <property type="component" value="Unassembled WGS sequence"/>
</dbReference>
<comment type="caution">
    <text evidence="2">The sequence shown here is derived from an EMBL/GenBank/DDBJ whole genome shotgun (WGS) entry which is preliminary data.</text>
</comment>
<evidence type="ECO:0000313" key="3">
    <source>
        <dbReference type="Proteomes" id="UP000182379"/>
    </source>
</evidence>
<organism evidence="2 3">
    <name type="scientific">Acidaminococcus fermentans</name>
    <dbReference type="NCBI Taxonomy" id="905"/>
    <lineage>
        <taxon>Bacteria</taxon>
        <taxon>Bacillati</taxon>
        <taxon>Bacillota</taxon>
        <taxon>Negativicutes</taxon>
        <taxon>Acidaminococcales</taxon>
        <taxon>Acidaminococcaceae</taxon>
        <taxon>Acidaminococcus</taxon>
    </lineage>
</organism>
<feature type="domain" description="DAGKc" evidence="1">
    <location>
        <begin position="9"/>
        <end position="147"/>
    </location>
</feature>
<dbReference type="EMBL" id="FNOP01000010">
    <property type="protein sequence ID" value="SDX00402.1"/>
    <property type="molecule type" value="Genomic_DNA"/>
</dbReference>
<dbReference type="OMA" id="YRPKFGF"/>
<dbReference type="GO" id="GO:0016301">
    <property type="term" value="F:kinase activity"/>
    <property type="evidence" value="ECO:0007669"/>
    <property type="project" value="UniProtKB-KW"/>
</dbReference>
<accession>A0A1H2Y5C3</accession>
<dbReference type="InterPro" id="IPR001206">
    <property type="entry name" value="Diacylglycerol_kinase_cat_dom"/>
</dbReference>
<dbReference type="RefSeq" id="WP_012939063.1">
    <property type="nucleotide sequence ID" value="NZ_CALAKB010000002.1"/>
</dbReference>
<reference evidence="2 3" key="1">
    <citation type="submission" date="2016-10" db="EMBL/GenBank/DDBJ databases">
        <authorList>
            <person name="Varghese N."/>
            <person name="Submissions S."/>
        </authorList>
    </citation>
    <scope>NUCLEOTIDE SEQUENCE [LARGE SCALE GENOMIC DNA]</scope>
    <source>
        <strain evidence="2 3">WCC6</strain>
    </source>
</reference>
<proteinExistence type="predicted"/>
<protein>
    <submittedName>
        <fullName evidence="2">Diacylglycerol kinase family enzyme</fullName>
    </submittedName>
</protein>
<dbReference type="InterPro" id="IPR017438">
    <property type="entry name" value="ATP-NAD_kinase_N"/>
</dbReference>
<evidence type="ECO:0000259" key="1">
    <source>
        <dbReference type="PROSITE" id="PS50146"/>
    </source>
</evidence>
<dbReference type="GeneID" id="78335414"/>
<evidence type="ECO:0000313" key="2">
    <source>
        <dbReference type="EMBL" id="SDX00402.1"/>
    </source>
</evidence>
<name>A0A1H2Y5C3_ACIFE</name>
<dbReference type="Pfam" id="PF00781">
    <property type="entry name" value="DAGK_cat"/>
    <property type="match status" value="1"/>
</dbReference>
<dbReference type="Gene3D" id="2.60.200.40">
    <property type="match status" value="1"/>
</dbReference>
<keyword evidence="2" id="KW-0808">Transferase</keyword>
<dbReference type="AlphaFoldDB" id="A0A1H2Y5C3"/>
<dbReference type="Gene3D" id="3.40.50.10330">
    <property type="entry name" value="Probable inorganic polyphosphate/atp-NAD kinase, domain 1"/>
    <property type="match status" value="1"/>
</dbReference>
<sequence length="314" mass="35153">MLRHKVDIEGFERVLLVHNHNSGKQTFFSGIHSNVESIARQLMRMYGAERFQYVKVGTFAETQAVGKKICAEKIQWVIVAGGDGTLRALVEECVDQDYWPYVSIYPAGTVNLVAKELMQKTDVHNWMYRVSKGVTTPVCLGRANDRIFLTVAGIGVDSMVVQQVTPKEKKYLSTLAYVRQSGRVLGNEMLLHNWKYRFQVMINGDGVWHQASSVIVTKSRYYAGRFSLVNGGSLSNPTMHVCLFTKGRCVDFLRYTALIAADMLTLDKSVEIYPAQQVDIRCNVSKFAAELDGDAVVTSPLSIALLPKPLEFIS</sequence>
<dbReference type="SUPFAM" id="SSF111331">
    <property type="entry name" value="NAD kinase/diacylglycerol kinase-like"/>
    <property type="match status" value="1"/>
</dbReference>